<feature type="compositionally biased region" description="Low complexity" evidence="1">
    <location>
        <begin position="62"/>
        <end position="80"/>
    </location>
</feature>
<feature type="compositionally biased region" description="Basic residues" evidence="1">
    <location>
        <begin position="85"/>
        <end position="106"/>
    </location>
</feature>
<reference evidence="2 3" key="2">
    <citation type="journal article" date="2013" name="Plant Cell Physiol.">
        <title>Rice Annotation Project Database (RAP-DB): an integrative and interactive database for rice genomics.</title>
        <authorList>
            <person name="Sakai H."/>
            <person name="Lee S.S."/>
            <person name="Tanaka T."/>
            <person name="Numa H."/>
            <person name="Kim J."/>
            <person name="Kawahara Y."/>
            <person name="Wakimoto H."/>
            <person name="Yang C.C."/>
            <person name="Iwamoto M."/>
            <person name="Abe T."/>
            <person name="Yamada Y."/>
            <person name="Muto A."/>
            <person name="Inokuchi H."/>
            <person name="Ikemura T."/>
            <person name="Matsumoto T."/>
            <person name="Sasaki T."/>
            <person name="Itoh T."/>
        </authorList>
    </citation>
    <scope>NUCLEOTIDE SEQUENCE [LARGE SCALE GENOMIC DNA]</scope>
    <source>
        <strain evidence="3">cv. Nipponbare</strain>
    </source>
</reference>
<protein>
    <submittedName>
        <fullName evidence="2">Os08g0152333 protein</fullName>
    </submittedName>
</protein>
<name>A0A0P0XC60_ORYSJ</name>
<dbReference type="Proteomes" id="UP000059680">
    <property type="component" value="Chromosome 8"/>
</dbReference>
<evidence type="ECO:0000313" key="3">
    <source>
        <dbReference type="Proteomes" id="UP000059680"/>
    </source>
</evidence>
<proteinExistence type="predicted"/>
<accession>A0A0P0XC60</accession>
<evidence type="ECO:0000313" key="2">
    <source>
        <dbReference type="EMBL" id="BAT03851.1"/>
    </source>
</evidence>
<feature type="compositionally biased region" description="Basic and acidic residues" evidence="1">
    <location>
        <begin position="205"/>
        <end position="222"/>
    </location>
</feature>
<dbReference type="AlphaFoldDB" id="A0A0P0XC60"/>
<reference evidence="2 3" key="3">
    <citation type="journal article" date="2013" name="Rice">
        <title>Improvement of the Oryza sativa Nipponbare reference genome using next generation sequence and optical map data.</title>
        <authorList>
            <person name="Kawahara Y."/>
            <person name="de la Bastide M."/>
            <person name="Hamilton J.P."/>
            <person name="Kanamori H."/>
            <person name="McCombie W.R."/>
            <person name="Ouyang S."/>
            <person name="Schwartz D.C."/>
            <person name="Tanaka T."/>
            <person name="Wu J."/>
            <person name="Zhou S."/>
            <person name="Childs K.L."/>
            <person name="Davidson R.M."/>
            <person name="Lin H."/>
            <person name="Quesada-Ocampo L."/>
            <person name="Vaillancourt B."/>
            <person name="Sakai H."/>
            <person name="Lee S.S."/>
            <person name="Kim J."/>
            <person name="Numa H."/>
            <person name="Itoh T."/>
            <person name="Buell C.R."/>
            <person name="Matsumoto T."/>
        </authorList>
    </citation>
    <scope>NUCLEOTIDE SEQUENCE [LARGE SCALE GENOMIC DNA]</scope>
    <source>
        <strain evidence="3">cv. Nipponbare</strain>
    </source>
</reference>
<keyword evidence="3" id="KW-1185">Reference proteome</keyword>
<reference evidence="3" key="1">
    <citation type="journal article" date="2005" name="Nature">
        <title>The map-based sequence of the rice genome.</title>
        <authorList>
            <consortium name="International rice genome sequencing project (IRGSP)"/>
            <person name="Matsumoto T."/>
            <person name="Wu J."/>
            <person name="Kanamori H."/>
            <person name="Katayose Y."/>
            <person name="Fujisawa M."/>
            <person name="Namiki N."/>
            <person name="Mizuno H."/>
            <person name="Yamamoto K."/>
            <person name="Antonio B.A."/>
            <person name="Baba T."/>
            <person name="Sakata K."/>
            <person name="Nagamura Y."/>
            <person name="Aoki H."/>
            <person name="Arikawa K."/>
            <person name="Arita K."/>
            <person name="Bito T."/>
            <person name="Chiden Y."/>
            <person name="Fujitsuka N."/>
            <person name="Fukunaka R."/>
            <person name="Hamada M."/>
            <person name="Harada C."/>
            <person name="Hayashi A."/>
            <person name="Hijishita S."/>
            <person name="Honda M."/>
            <person name="Hosokawa S."/>
            <person name="Ichikawa Y."/>
            <person name="Idonuma A."/>
            <person name="Iijima M."/>
            <person name="Ikeda M."/>
            <person name="Ikeno M."/>
            <person name="Ito K."/>
            <person name="Ito S."/>
            <person name="Ito T."/>
            <person name="Ito Y."/>
            <person name="Ito Y."/>
            <person name="Iwabuchi A."/>
            <person name="Kamiya K."/>
            <person name="Karasawa W."/>
            <person name="Kurita K."/>
            <person name="Katagiri S."/>
            <person name="Kikuta A."/>
            <person name="Kobayashi H."/>
            <person name="Kobayashi N."/>
            <person name="Machita K."/>
            <person name="Maehara T."/>
            <person name="Masukawa M."/>
            <person name="Mizubayashi T."/>
            <person name="Mukai Y."/>
            <person name="Nagasaki H."/>
            <person name="Nagata Y."/>
            <person name="Naito S."/>
            <person name="Nakashima M."/>
            <person name="Nakama Y."/>
            <person name="Nakamichi Y."/>
            <person name="Nakamura M."/>
            <person name="Meguro A."/>
            <person name="Negishi M."/>
            <person name="Ohta I."/>
            <person name="Ohta T."/>
            <person name="Okamoto M."/>
            <person name="Ono N."/>
            <person name="Saji S."/>
            <person name="Sakaguchi M."/>
            <person name="Sakai K."/>
            <person name="Shibata M."/>
            <person name="Shimokawa T."/>
            <person name="Song J."/>
            <person name="Takazaki Y."/>
            <person name="Terasawa K."/>
            <person name="Tsugane M."/>
            <person name="Tsuji K."/>
            <person name="Ueda S."/>
            <person name="Waki K."/>
            <person name="Yamagata H."/>
            <person name="Yamamoto M."/>
            <person name="Yamamoto S."/>
            <person name="Yamane H."/>
            <person name="Yoshiki S."/>
            <person name="Yoshihara R."/>
            <person name="Yukawa K."/>
            <person name="Zhong H."/>
            <person name="Yano M."/>
            <person name="Yuan Q."/>
            <person name="Ouyang S."/>
            <person name="Liu J."/>
            <person name="Jones K.M."/>
            <person name="Gansberger K."/>
            <person name="Moffat K."/>
            <person name="Hill J."/>
            <person name="Bera J."/>
            <person name="Fadrosh D."/>
            <person name="Jin S."/>
            <person name="Johri S."/>
            <person name="Kim M."/>
            <person name="Overton L."/>
            <person name="Reardon M."/>
            <person name="Tsitrin T."/>
            <person name="Vuong H."/>
            <person name="Weaver B."/>
            <person name="Ciecko A."/>
            <person name="Tallon L."/>
            <person name="Jackson J."/>
            <person name="Pai G."/>
            <person name="Aken S.V."/>
            <person name="Utterback T."/>
            <person name="Reidmuller S."/>
            <person name="Feldblyum T."/>
            <person name="Hsiao J."/>
            <person name="Zismann V."/>
            <person name="Iobst S."/>
            <person name="de Vazeille A.R."/>
            <person name="Buell C.R."/>
            <person name="Ying K."/>
            <person name="Li Y."/>
            <person name="Lu T."/>
            <person name="Huang Y."/>
            <person name="Zhao Q."/>
            <person name="Feng Q."/>
            <person name="Zhang L."/>
            <person name="Zhu J."/>
            <person name="Weng Q."/>
            <person name="Mu J."/>
            <person name="Lu Y."/>
            <person name="Fan D."/>
            <person name="Liu Y."/>
            <person name="Guan J."/>
            <person name="Zhang Y."/>
            <person name="Yu S."/>
            <person name="Liu X."/>
            <person name="Zhang Y."/>
            <person name="Hong G."/>
            <person name="Han B."/>
            <person name="Choisne N."/>
            <person name="Demange N."/>
            <person name="Orjeda G."/>
            <person name="Samain S."/>
            <person name="Cattolico L."/>
            <person name="Pelletier E."/>
            <person name="Couloux A."/>
            <person name="Segurens B."/>
            <person name="Wincker P."/>
            <person name="D'Hont A."/>
            <person name="Scarpelli C."/>
            <person name="Weissenbach J."/>
            <person name="Salanoubat M."/>
            <person name="Quetier F."/>
            <person name="Yu Y."/>
            <person name="Kim H.R."/>
            <person name="Rambo T."/>
            <person name="Currie J."/>
            <person name="Collura K."/>
            <person name="Luo M."/>
            <person name="Yang T."/>
            <person name="Ammiraju J.S.S."/>
            <person name="Engler F."/>
            <person name="Soderlund C."/>
            <person name="Wing R.A."/>
            <person name="Palmer L.E."/>
            <person name="de la Bastide M."/>
            <person name="Spiegel L."/>
            <person name="Nascimento L."/>
            <person name="Zutavern T."/>
            <person name="O'Shaughnessy A."/>
            <person name="Dike S."/>
            <person name="Dedhia N."/>
            <person name="Preston R."/>
            <person name="Balija V."/>
            <person name="McCombie W.R."/>
            <person name="Chow T."/>
            <person name="Chen H."/>
            <person name="Chung M."/>
            <person name="Chen C."/>
            <person name="Shaw J."/>
            <person name="Wu H."/>
            <person name="Hsiao K."/>
            <person name="Chao Y."/>
            <person name="Chu M."/>
            <person name="Cheng C."/>
            <person name="Hour A."/>
            <person name="Lee P."/>
            <person name="Lin S."/>
            <person name="Lin Y."/>
            <person name="Liou J."/>
            <person name="Liu S."/>
            <person name="Hsing Y."/>
            <person name="Raghuvanshi S."/>
            <person name="Mohanty A."/>
            <person name="Bharti A.K."/>
            <person name="Gaur A."/>
            <person name="Gupta V."/>
            <person name="Kumar D."/>
            <person name="Ravi V."/>
            <person name="Vij S."/>
            <person name="Kapur A."/>
            <person name="Khurana P."/>
            <person name="Khurana P."/>
            <person name="Khurana J.P."/>
            <person name="Tyagi A.K."/>
            <person name="Gaikwad K."/>
            <person name="Singh A."/>
            <person name="Dalal V."/>
            <person name="Srivastava S."/>
            <person name="Dixit A."/>
            <person name="Pal A.K."/>
            <person name="Ghazi I.A."/>
            <person name="Yadav M."/>
            <person name="Pandit A."/>
            <person name="Bhargava A."/>
            <person name="Sureshbabu K."/>
            <person name="Batra K."/>
            <person name="Sharma T.R."/>
            <person name="Mohapatra T."/>
            <person name="Singh N.K."/>
            <person name="Messing J."/>
            <person name="Nelson A.B."/>
            <person name="Fuks G."/>
            <person name="Kavchok S."/>
            <person name="Keizer G."/>
            <person name="Linton E."/>
            <person name="Llaca V."/>
            <person name="Song R."/>
            <person name="Tanyolac B."/>
            <person name="Young S."/>
            <person name="Ho-Il K."/>
            <person name="Hahn J.H."/>
            <person name="Sangsakoo G."/>
            <person name="Vanavichit A."/>
            <person name="de Mattos Luiz.A.T."/>
            <person name="Zimmer P.D."/>
            <person name="Malone G."/>
            <person name="Dellagostin O."/>
            <person name="de Oliveira A.C."/>
            <person name="Bevan M."/>
            <person name="Bancroft I."/>
            <person name="Minx P."/>
            <person name="Cordum H."/>
            <person name="Wilson R."/>
            <person name="Cheng Z."/>
            <person name="Jin W."/>
            <person name="Jiang J."/>
            <person name="Leong S.A."/>
            <person name="Iwama H."/>
            <person name="Gojobori T."/>
            <person name="Itoh T."/>
            <person name="Niimura Y."/>
            <person name="Fujii Y."/>
            <person name="Habara T."/>
            <person name="Sakai H."/>
            <person name="Sato Y."/>
            <person name="Wilson G."/>
            <person name="Kumar K."/>
            <person name="McCouch S."/>
            <person name="Juretic N."/>
            <person name="Hoen D."/>
            <person name="Wright S."/>
            <person name="Bruskiewich R."/>
            <person name="Bureau T."/>
            <person name="Miyao A."/>
            <person name="Hirochika H."/>
            <person name="Nishikawa T."/>
            <person name="Kadowaki K."/>
            <person name="Sugiura M."/>
            <person name="Burr B."/>
            <person name="Sasaki T."/>
        </authorList>
    </citation>
    <scope>NUCLEOTIDE SEQUENCE [LARGE SCALE GENOMIC DNA]</scope>
    <source>
        <strain evidence="3">cv. Nipponbare</strain>
    </source>
</reference>
<dbReference type="EMBL" id="AP014964">
    <property type="protein sequence ID" value="BAT03851.1"/>
    <property type="molecule type" value="Genomic_DNA"/>
</dbReference>
<gene>
    <name evidence="2" type="ordered locus">Os08g0152333</name>
    <name evidence="2" type="ORF">OSNPB_080152333</name>
</gene>
<feature type="compositionally biased region" description="Polar residues" evidence="1">
    <location>
        <begin position="173"/>
        <end position="191"/>
    </location>
</feature>
<feature type="compositionally biased region" description="Basic residues" evidence="1">
    <location>
        <begin position="31"/>
        <end position="43"/>
    </location>
</feature>
<organism evidence="2 3">
    <name type="scientific">Oryza sativa subsp. japonica</name>
    <name type="common">Rice</name>
    <dbReference type="NCBI Taxonomy" id="39947"/>
    <lineage>
        <taxon>Eukaryota</taxon>
        <taxon>Viridiplantae</taxon>
        <taxon>Streptophyta</taxon>
        <taxon>Embryophyta</taxon>
        <taxon>Tracheophyta</taxon>
        <taxon>Spermatophyta</taxon>
        <taxon>Magnoliopsida</taxon>
        <taxon>Liliopsida</taxon>
        <taxon>Poales</taxon>
        <taxon>Poaceae</taxon>
        <taxon>BOP clade</taxon>
        <taxon>Oryzoideae</taxon>
        <taxon>Oryzeae</taxon>
        <taxon>Oryzinae</taxon>
        <taxon>Oryza</taxon>
        <taxon>Oryza sativa</taxon>
    </lineage>
</organism>
<feature type="region of interest" description="Disordered" evidence="1">
    <location>
        <begin position="24"/>
        <end position="132"/>
    </location>
</feature>
<dbReference type="InParanoid" id="A0A0P0XC60"/>
<feature type="region of interest" description="Disordered" evidence="1">
    <location>
        <begin position="173"/>
        <end position="222"/>
    </location>
</feature>
<feature type="compositionally biased region" description="Low complexity" evidence="1">
    <location>
        <begin position="44"/>
        <end position="54"/>
    </location>
</feature>
<dbReference type="PaxDb" id="39947-A0A0P0XC60"/>
<sequence>MSGTNSSSCRRRSDTILFHRFRNTSLVIGGRKAKTSKPGKFARGRAASPRSPSPARRRGGRRSTCATGGRASRTGRAPSRSPEHRPRRGRGRRGHRAHSVARRRTRGGGPAGGPSRWGHTDAGLTARGRDANAAPRCTSARYAAPRAATKIVGPSGANVNTGPCSAAIRRSVGSTSMSLRARNSSGPSTGTVLGPGGSGAAAAEARARSSSEHARQSSEVRE</sequence>
<dbReference type="Gramene" id="Os08t0152333-00">
    <property type="protein sequence ID" value="Os08t0152333-00"/>
    <property type="gene ID" value="Os08g0152333"/>
</dbReference>
<evidence type="ECO:0000256" key="1">
    <source>
        <dbReference type="SAM" id="MobiDB-lite"/>
    </source>
</evidence>